<evidence type="ECO:0000256" key="2">
    <source>
        <dbReference type="ARBA" id="ARBA00022801"/>
    </source>
</evidence>
<evidence type="ECO:0000256" key="4">
    <source>
        <dbReference type="ARBA" id="ARBA00025742"/>
    </source>
</evidence>
<gene>
    <name evidence="6" type="ORF">HZY91_02365</name>
</gene>
<keyword evidence="7" id="KW-1185">Reference proteome</keyword>
<proteinExistence type="inferred from homology"/>
<evidence type="ECO:0000256" key="1">
    <source>
        <dbReference type="ARBA" id="ARBA00022723"/>
    </source>
</evidence>
<protein>
    <submittedName>
        <fullName evidence="6">Metallophosphoesterase</fullName>
    </submittedName>
</protein>
<evidence type="ECO:0000313" key="7">
    <source>
        <dbReference type="Proteomes" id="UP000721415"/>
    </source>
</evidence>
<keyword evidence="1" id="KW-0479">Metal-binding</keyword>
<dbReference type="SUPFAM" id="SSF56300">
    <property type="entry name" value="Metallo-dependent phosphatases"/>
    <property type="match status" value="1"/>
</dbReference>
<dbReference type="InterPro" id="IPR004843">
    <property type="entry name" value="Calcineurin-like_PHP"/>
</dbReference>
<dbReference type="Gene3D" id="3.60.21.10">
    <property type="match status" value="1"/>
</dbReference>
<dbReference type="Pfam" id="PF00149">
    <property type="entry name" value="Metallophos"/>
    <property type="match status" value="1"/>
</dbReference>
<name>A0ABS0LNV9_9LACT</name>
<dbReference type="InterPro" id="IPR029052">
    <property type="entry name" value="Metallo-depent_PP-like"/>
</dbReference>
<evidence type="ECO:0000313" key="6">
    <source>
        <dbReference type="EMBL" id="MBG9985734.1"/>
    </source>
</evidence>
<feature type="domain" description="Calcineurin-like phosphoesterase" evidence="5">
    <location>
        <begin position="1"/>
        <end position="196"/>
    </location>
</feature>
<keyword evidence="3" id="KW-0408">Iron</keyword>
<sequence>MKFLHLSDTHFSLEYKDPELKMTLMAQRPLTEKLDIILQQENLPSIDFIIVTGDLVHDGVAEEYQKLNELLRDKFQNKTIYYTLGNHDDKQAFYEGIYSEAKSDCLDYDQVLDGFHFIFLDSSKPYSHSGILEDHQIEWLKACLAKNDHPKLIFMHHPVIGGHYFDQFTFEEPLPFLETLKPYDVRGVFTGHTHSPAVNFYHQVCQYTNYAMAFGLEKMSDYSQAFSNVNGYTMVEYTEASGLTIAPRMIQPDYQIYKITDPVQMSDLNKSYEK</sequence>
<dbReference type="PANTHER" id="PTHR42988">
    <property type="entry name" value="PHOSPHOHYDROLASE"/>
    <property type="match status" value="1"/>
</dbReference>
<dbReference type="EMBL" id="JACBXQ010000001">
    <property type="protein sequence ID" value="MBG9985734.1"/>
    <property type="molecule type" value="Genomic_DNA"/>
</dbReference>
<dbReference type="InterPro" id="IPR050884">
    <property type="entry name" value="CNP_phosphodiesterase-III"/>
</dbReference>
<reference evidence="6 7" key="1">
    <citation type="submission" date="2020-07" db="EMBL/GenBank/DDBJ databases">
        <title>Facklamia lactis sp. nov., isolated from raw milk.</title>
        <authorList>
            <person name="Doll E.V."/>
            <person name="Huptas C."/>
            <person name="Staib L."/>
            <person name="Wenning M."/>
            <person name="Scherer S."/>
        </authorList>
    </citation>
    <scope>NUCLEOTIDE SEQUENCE [LARGE SCALE GENOMIC DNA]</scope>
    <source>
        <strain evidence="6 7">DSM 111018</strain>
    </source>
</reference>
<accession>A0ABS0LNV9</accession>
<evidence type="ECO:0000256" key="3">
    <source>
        <dbReference type="ARBA" id="ARBA00023004"/>
    </source>
</evidence>
<evidence type="ECO:0000259" key="5">
    <source>
        <dbReference type="Pfam" id="PF00149"/>
    </source>
</evidence>
<dbReference type="PANTHER" id="PTHR42988:SF2">
    <property type="entry name" value="CYCLIC NUCLEOTIDE PHOSPHODIESTERASE CBUA0032-RELATED"/>
    <property type="match status" value="1"/>
</dbReference>
<dbReference type="RefSeq" id="WP_197114300.1">
    <property type="nucleotide sequence ID" value="NZ_JACBXQ010000001.1"/>
</dbReference>
<dbReference type="Proteomes" id="UP000721415">
    <property type="component" value="Unassembled WGS sequence"/>
</dbReference>
<organism evidence="6 7">
    <name type="scientific">Facklamia lactis</name>
    <dbReference type="NCBI Taxonomy" id="2749967"/>
    <lineage>
        <taxon>Bacteria</taxon>
        <taxon>Bacillati</taxon>
        <taxon>Bacillota</taxon>
        <taxon>Bacilli</taxon>
        <taxon>Lactobacillales</taxon>
        <taxon>Aerococcaceae</taxon>
        <taxon>Facklamia</taxon>
    </lineage>
</organism>
<keyword evidence="2" id="KW-0378">Hydrolase</keyword>
<comment type="similarity">
    <text evidence="4">Belongs to the cyclic nucleotide phosphodiesterase class-III family.</text>
</comment>
<comment type="caution">
    <text evidence="6">The sequence shown here is derived from an EMBL/GenBank/DDBJ whole genome shotgun (WGS) entry which is preliminary data.</text>
</comment>